<evidence type="ECO:0000259" key="1">
    <source>
        <dbReference type="Pfam" id="PF04577"/>
    </source>
</evidence>
<feature type="non-terminal residue" evidence="2">
    <location>
        <position position="249"/>
    </location>
</feature>
<organism evidence="2 3">
    <name type="scientific">Candidatus Erysipelatoclostridium merdavium</name>
    <dbReference type="NCBI Taxonomy" id="2838566"/>
    <lineage>
        <taxon>Bacteria</taxon>
        <taxon>Bacillati</taxon>
        <taxon>Bacillota</taxon>
        <taxon>Erysipelotrichia</taxon>
        <taxon>Erysipelotrichales</taxon>
        <taxon>Erysipelotrichales incertae sedis</taxon>
    </lineage>
</organism>
<comment type="caution">
    <text evidence="2">The sequence shown here is derived from an EMBL/GenBank/DDBJ whole genome shotgun (WGS) entry which is preliminary data.</text>
</comment>
<evidence type="ECO:0000313" key="3">
    <source>
        <dbReference type="Proteomes" id="UP000886724"/>
    </source>
</evidence>
<reference evidence="2" key="1">
    <citation type="journal article" date="2021" name="PeerJ">
        <title>Extensive microbial diversity within the chicken gut microbiome revealed by metagenomics and culture.</title>
        <authorList>
            <person name="Gilroy R."/>
            <person name="Ravi A."/>
            <person name="Getino M."/>
            <person name="Pursley I."/>
            <person name="Horton D.L."/>
            <person name="Alikhan N.F."/>
            <person name="Baker D."/>
            <person name="Gharbi K."/>
            <person name="Hall N."/>
            <person name="Watson M."/>
            <person name="Adriaenssens E.M."/>
            <person name="Foster-Nyarko E."/>
            <person name="Jarju S."/>
            <person name="Secka A."/>
            <person name="Antonio M."/>
            <person name="Oren A."/>
            <person name="Chaudhuri R.R."/>
            <person name="La Ragione R."/>
            <person name="Hildebrand F."/>
            <person name="Pallen M.J."/>
        </authorList>
    </citation>
    <scope>NUCLEOTIDE SEQUENCE</scope>
    <source>
        <strain evidence="2">ChiGjej1B1-14440</strain>
    </source>
</reference>
<name>A0A9D1XKY4_9FIRM</name>
<dbReference type="InterPro" id="IPR049625">
    <property type="entry name" value="Glyco_transf_61_cat"/>
</dbReference>
<proteinExistence type="predicted"/>
<dbReference type="GO" id="GO:0016757">
    <property type="term" value="F:glycosyltransferase activity"/>
    <property type="evidence" value="ECO:0007669"/>
    <property type="project" value="InterPro"/>
</dbReference>
<dbReference type="Proteomes" id="UP000886724">
    <property type="component" value="Unassembled WGS sequence"/>
</dbReference>
<protein>
    <submittedName>
        <fullName evidence="2">Glycosyltransferase family 61 protein</fullName>
    </submittedName>
</protein>
<evidence type="ECO:0000313" key="2">
    <source>
        <dbReference type="EMBL" id="HIX81423.1"/>
    </source>
</evidence>
<reference evidence="2" key="2">
    <citation type="submission" date="2021-04" db="EMBL/GenBank/DDBJ databases">
        <authorList>
            <person name="Gilroy R."/>
        </authorList>
    </citation>
    <scope>NUCLEOTIDE SEQUENCE</scope>
    <source>
        <strain evidence="2">ChiGjej1B1-14440</strain>
    </source>
</reference>
<feature type="domain" description="Glycosyltransferase 61 catalytic" evidence="1">
    <location>
        <begin position="87"/>
        <end position="248"/>
    </location>
</feature>
<accession>A0A9D1XKY4</accession>
<gene>
    <name evidence="2" type="ORF">H9980_05545</name>
</gene>
<dbReference type="AlphaFoldDB" id="A0A9D1XKY4"/>
<dbReference type="EMBL" id="DXET01000125">
    <property type="protein sequence ID" value="HIX81423.1"/>
    <property type="molecule type" value="Genomic_DNA"/>
</dbReference>
<dbReference type="Pfam" id="PF04577">
    <property type="entry name" value="Glyco_transf_61"/>
    <property type="match status" value="1"/>
</dbReference>
<sequence length="249" mass="29522">MNKINKMYKRKKKPIVKEYDYAYILPRKFEKKGPGWGLGGVVDNSNNFIDLSAYHGGWVDQGGYYNFNKYSFVDEPVIYMGLFFKHWGHFLVDLLPRLWYLAQPSLFNKNIKVAYIGEEEPDGSYLELFELLGINKSQLIRVSTPTQFAKIIIPEYSCRPCVWYTEEYIFMFNKIIKNALKMVYVPDYLKNVNKVYFSRTNLKKAKWTEFGEKLIEKIYSDNGYLIVYPEKMNLKDQIYIWNKADEIVC</sequence>